<dbReference type="InterPro" id="IPR050489">
    <property type="entry name" value="Tyr-tRNA_synthase"/>
</dbReference>
<evidence type="ECO:0000256" key="8">
    <source>
        <dbReference type="NCBIfam" id="TIGR00234"/>
    </source>
</evidence>
<evidence type="ECO:0000313" key="10">
    <source>
        <dbReference type="EMBL" id="OGZ34091.1"/>
    </source>
</evidence>
<dbReference type="InterPro" id="IPR002305">
    <property type="entry name" value="aa-tRNA-synth_Ic"/>
</dbReference>
<keyword evidence="4 9" id="KW-0067">ATP-binding</keyword>
<reference evidence="10 11" key="1">
    <citation type="journal article" date="2016" name="Nat. Commun.">
        <title>Thousands of microbial genomes shed light on interconnected biogeochemical processes in an aquifer system.</title>
        <authorList>
            <person name="Anantharaman K."/>
            <person name="Brown C.T."/>
            <person name="Hug L.A."/>
            <person name="Sharon I."/>
            <person name="Castelle C.J."/>
            <person name="Probst A.J."/>
            <person name="Thomas B.C."/>
            <person name="Singh A."/>
            <person name="Wilkins M.J."/>
            <person name="Karaoz U."/>
            <person name="Brodie E.L."/>
            <person name="Williams K.H."/>
            <person name="Hubbard S.S."/>
            <person name="Banfield J.F."/>
        </authorList>
    </citation>
    <scope>NUCLEOTIDE SEQUENCE [LARGE SCALE GENOMIC DNA]</scope>
</reference>
<dbReference type="InterPro" id="IPR014729">
    <property type="entry name" value="Rossmann-like_a/b/a_fold"/>
</dbReference>
<comment type="catalytic activity">
    <reaction evidence="7">
        <text>tRNA(Tyr) + L-tyrosine + ATP = L-tyrosyl-tRNA(Tyr) + AMP + diphosphate + H(+)</text>
        <dbReference type="Rhea" id="RHEA:10220"/>
        <dbReference type="Rhea" id="RHEA-COMP:9706"/>
        <dbReference type="Rhea" id="RHEA-COMP:9707"/>
        <dbReference type="ChEBI" id="CHEBI:15378"/>
        <dbReference type="ChEBI" id="CHEBI:30616"/>
        <dbReference type="ChEBI" id="CHEBI:33019"/>
        <dbReference type="ChEBI" id="CHEBI:58315"/>
        <dbReference type="ChEBI" id="CHEBI:78442"/>
        <dbReference type="ChEBI" id="CHEBI:78536"/>
        <dbReference type="ChEBI" id="CHEBI:456215"/>
        <dbReference type="EC" id="6.1.1.1"/>
    </reaction>
</comment>
<dbReference type="STRING" id="1801992.A2Y98_03410"/>
<dbReference type="EC" id="6.1.1.1" evidence="1 8"/>
<dbReference type="Gene3D" id="3.40.50.620">
    <property type="entry name" value="HUPs"/>
    <property type="match status" value="1"/>
</dbReference>
<dbReference type="PANTHER" id="PTHR46264">
    <property type="entry name" value="TYROSINE-TRNA LIGASE"/>
    <property type="match status" value="1"/>
</dbReference>
<protein>
    <recommendedName>
        <fullName evidence="1 8">Tyrosine--tRNA ligase</fullName>
        <ecNumber evidence="1 8">6.1.1.1</ecNumber>
    </recommendedName>
</protein>
<dbReference type="InterPro" id="IPR002307">
    <property type="entry name" value="Tyr-tRNA-ligase"/>
</dbReference>
<feature type="non-terminal residue" evidence="10">
    <location>
        <position position="221"/>
    </location>
</feature>
<organism evidence="10 11">
    <name type="scientific">Candidatus Portnoybacteria bacterium RBG_19FT_COMBO_36_7</name>
    <dbReference type="NCBI Taxonomy" id="1801992"/>
    <lineage>
        <taxon>Bacteria</taxon>
        <taxon>Candidatus Portnoyibacteriota</taxon>
    </lineage>
</organism>
<dbReference type="NCBIfam" id="TIGR00234">
    <property type="entry name" value="tyrS"/>
    <property type="match status" value="1"/>
</dbReference>
<keyword evidence="3 9" id="KW-0547">Nucleotide-binding</keyword>
<dbReference type="AlphaFoldDB" id="A0A1G2F974"/>
<evidence type="ECO:0000256" key="4">
    <source>
        <dbReference type="ARBA" id="ARBA00022840"/>
    </source>
</evidence>
<dbReference type="InterPro" id="IPR023617">
    <property type="entry name" value="Tyr-tRNA-ligase_arc/euk-type"/>
</dbReference>
<evidence type="ECO:0000256" key="2">
    <source>
        <dbReference type="ARBA" id="ARBA00022598"/>
    </source>
</evidence>
<evidence type="ECO:0000256" key="1">
    <source>
        <dbReference type="ARBA" id="ARBA00013160"/>
    </source>
</evidence>
<evidence type="ECO:0000313" key="11">
    <source>
        <dbReference type="Proteomes" id="UP000179099"/>
    </source>
</evidence>
<dbReference type="PRINTS" id="PR01040">
    <property type="entry name" value="TRNASYNTHTYR"/>
</dbReference>
<dbReference type="PIRSF" id="PIRSF006588">
    <property type="entry name" value="TyrRS_arch_euk"/>
    <property type="match status" value="1"/>
</dbReference>
<name>A0A1G2F974_9BACT</name>
<dbReference type="Pfam" id="PF00579">
    <property type="entry name" value="tRNA-synt_1b"/>
    <property type="match status" value="1"/>
</dbReference>
<evidence type="ECO:0000256" key="9">
    <source>
        <dbReference type="RuleBase" id="RU363036"/>
    </source>
</evidence>
<keyword evidence="5 9" id="KW-0648">Protein biosynthesis</keyword>
<dbReference type="EMBL" id="MHMW01000019">
    <property type="protein sequence ID" value="OGZ34091.1"/>
    <property type="molecule type" value="Genomic_DNA"/>
</dbReference>
<sequence>MTIEERFNLIKRNTAEILTDEELMELLKTKKEPVLYIGYATTGRPHIGYMIPATKIRDFVEAGIYVKILLADMHAFLDNMKSTLELVDKRVEFYKHELRELYKAIGIDISKIEFVKGSDFELDKKYTLDVYKLADVTTAERAQHAAAEVVKFGENPKLGGLLYPILQTLDEEHLGSDIQYGGTDQRKIFGFARESHPKIGQKKRVEIMTPMLPGISGRKMS</sequence>
<dbReference type="GO" id="GO:0005524">
    <property type="term" value="F:ATP binding"/>
    <property type="evidence" value="ECO:0007669"/>
    <property type="project" value="UniProtKB-KW"/>
</dbReference>
<dbReference type="SUPFAM" id="SSF52374">
    <property type="entry name" value="Nucleotidylyl transferase"/>
    <property type="match status" value="1"/>
</dbReference>
<comment type="similarity">
    <text evidence="9">Belongs to the class-I aminoacyl-tRNA synthetase family.</text>
</comment>
<dbReference type="GO" id="GO:0004831">
    <property type="term" value="F:tyrosine-tRNA ligase activity"/>
    <property type="evidence" value="ECO:0007669"/>
    <property type="project" value="UniProtKB-UniRule"/>
</dbReference>
<evidence type="ECO:0000256" key="6">
    <source>
        <dbReference type="ARBA" id="ARBA00023146"/>
    </source>
</evidence>
<evidence type="ECO:0000256" key="5">
    <source>
        <dbReference type="ARBA" id="ARBA00022917"/>
    </source>
</evidence>
<dbReference type="GO" id="GO:0006437">
    <property type="term" value="P:tyrosyl-tRNA aminoacylation"/>
    <property type="evidence" value="ECO:0007669"/>
    <property type="project" value="UniProtKB-UniRule"/>
</dbReference>
<evidence type="ECO:0000256" key="7">
    <source>
        <dbReference type="ARBA" id="ARBA00048248"/>
    </source>
</evidence>
<keyword evidence="6 9" id="KW-0030">Aminoacyl-tRNA synthetase</keyword>
<proteinExistence type="inferred from homology"/>
<dbReference type="GO" id="GO:0005737">
    <property type="term" value="C:cytoplasm"/>
    <property type="evidence" value="ECO:0007669"/>
    <property type="project" value="UniProtKB-UniRule"/>
</dbReference>
<dbReference type="PANTHER" id="PTHR46264:SF4">
    <property type="entry name" value="TYROSINE--TRNA LIGASE, CYTOPLASMIC"/>
    <property type="match status" value="1"/>
</dbReference>
<dbReference type="Proteomes" id="UP000179099">
    <property type="component" value="Unassembled WGS sequence"/>
</dbReference>
<gene>
    <name evidence="10" type="ORF">A2Y98_03410</name>
</gene>
<keyword evidence="2 9" id="KW-0436">Ligase</keyword>
<accession>A0A1G2F974</accession>
<comment type="caution">
    <text evidence="10">The sequence shown here is derived from an EMBL/GenBank/DDBJ whole genome shotgun (WGS) entry which is preliminary data.</text>
</comment>
<evidence type="ECO:0000256" key="3">
    <source>
        <dbReference type="ARBA" id="ARBA00022741"/>
    </source>
</evidence>